<keyword evidence="1" id="KW-1185">Reference proteome</keyword>
<dbReference type="AlphaFoldDB" id="A0A1I7WDX7"/>
<evidence type="ECO:0000313" key="1">
    <source>
        <dbReference type="Proteomes" id="UP000095283"/>
    </source>
</evidence>
<evidence type="ECO:0000313" key="2">
    <source>
        <dbReference type="WBParaSite" id="Hba_03161"/>
    </source>
</evidence>
<accession>A0A1I7WDX7</accession>
<proteinExistence type="predicted"/>
<organism evidence="1 2">
    <name type="scientific">Heterorhabditis bacteriophora</name>
    <name type="common">Entomopathogenic nematode worm</name>
    <dbReference type="NCBI Taxonomy" id="37862"/>
    <lineage>
        <taxon>Eukaryota</taxon>
        <taxon>Metazoa</taxon>
        <taxon>Ecdysozoa</taxon>
        <taxon>Nematoda</taxon>
        <taxon>Chromadorea</taxon>
        <taxon>Rhabditida</taxon>
        <taxon>Rhabditina</taxon>
        <taxon>Rhabditomorpha</taxon>
        <taxon>Strongyloidea</taxon>
        <taxon>Heterorhabditidae</taxon>
        <taxon>Heterorhabditis</taxon>
    </lineage>
</organism>
<protein>
    <submittedName>
        <fullName evidence="2">SREBP regulating gene protein</fullName>
    </submittedName>
</protein>
<dbReference type="Proteomes" id="UP000095283">
    <property type="component" value="Unplaced"/>
</dbReference>
<sequence length="79" mass="9155">MRKLTNPELSCNGSYSYVESTRNRSNQSTVNYRLQSEVDSRCYQVFQECCFEPARLLNKGPDIVRSQMRKGQQLTQTQG</sequence>
<dbReference type="WBParaSite" id="Hba_03161">
    <property type="protein sequence ID" value="Hba_03161"/>
    <property type="gene ID" value="Hba_03161"/>
</dbReference>
<reference evidence="2" key="1">
    <citation type="submission" date="2016-11" db="UniProtKB">
        <authorList>
            <consortium name="WormBaseParasite"/>
        </authorList>
    </citation>
    <scope>IDENTIFICATION</scope>
</reference>
<name>A0A1I7WDX7_HETBA</name>